<evidence type="ECO:0000313" key="2">
    <source>
        <dbReference type="WBParaSite" id="ES5_v2.g24540.t1"/>
    </source>
</evidence>
<evidence type="ECO:0000313" key="1">
    <source>
        <dbReference type="Proteomes" id="UP000887579"/>
    </source>
</evidence>
<protein>
    <submittedName>
        <fullName evidence="2">Uncharacterized protein</fullName>
    </submittedName>
</protein>
<reference evidence="2" key="1">
    <citation type="submission" date="2022-11" db="UniProtKB">
        <authorList>
            <consortium name="WormBaseParasite"/>
        </authorList>
    </citation>
    <scope>IDENTIFICATION</scope>
</reference>
<accession>A0AC34G4E8</accession>
<dbReference type="WBParaSite" id="ES5_v2.g24540.t1">
    <property type="protein sequence ID" value="ES5_v2.g24540.t1"/>
    <property type="gene ID" value="ES5_v2.g24540"/>
</dbReference>
<organism evidence="1 2">
    <name type="scientific">Panagrolaimus sp. ES5</name>
    <dbReference type="NCBI Taxonomy" id="591445"/>
    <lineage>
        <taxon>Eukaryota</taxon>
        <taxon>Metazoa</taxon>
        <taxon>Ecdysozoa</taxon>
        <taxon>Nematoda</taxon>
        <taxon>Chromadorea</taxon>
        <taxon>Rhabditida</taxon>
        <taxon>Tylenchina</taxon>
        <taxon>Panagrolaimomorpha</taxon>
        <taxon>Panagrolaimoidea</taxon>
        <taxon>Panagrolaimidae</taxon>
        <taxon>Panagrolaimus</taxon>
    </lineage>
</organism>
<name>A0AC34G4E8_9BILA</name>
<sequence length="225" mass="25967">MLKSIGEGGYLEQKISVINLKEAISESKKYVADNTVDSNNDLNRLAKSRVQILIANILGLHKHVHIVQNYKEDLQEVQLPQEEIIERLLEYENAVVKLLCEQIDENGFKSVHDWPYTKTDCTLLSSAYFLKRFVRYLVAKKLYYNEEAFVNKEWQYTNVTYYRQFLKTKYKRQSALMKSQRCYLQGEKKASRKNQKITNEASLVSISSSASCAPAIGVTVSTYAK</sequence>
<dbReference type="Proteomes" id="UP000887579">
    <property type="component" value="Unplaced"/>
</dbReference>
<proteinExistence type="predicted"/>